<name>A0A813XCI5_9BILA</name>
<dbReference type="AlphaFoldDB" id="A0A813XCI5"/>
<organism evidence="1 2">
    <name type="scientific">Brachionus calyciflorus</name>
    <dbReference type="NCBI Taxonomy" id="104777"/>
    <lineage>
        <taxon>Eukaryota</taxon>
        <taxon>Metazoa</taxon>
        <taxon>Spiralia</taxon>
        <taxon>Gnathifera</taxon>
        <taxon>Rotifera</taxon>
        <taxon>Eurotatoria</taxon>
        <taxon>Monogononta</taxon>
        <taxon>Pseudotrocha</taxon>
        <taxon>Ploima</taxon>
        <taxon>Brachionidae</taxon>
        <taxon>Brachionus</taxon>
    </lineage>
</organism>
<reference evidence="1" key="1">
    <citation type="submission" date="2021-02" db="EMBL/GenBank/DDBJ databases">
        <authorList>
            <person name="Nowell W R."/>
        </authorList>
    </citation>
    <scope>NUCLEOTIDE SEQUENCE</scope>
    <source>
        <strain evidence="1">Ploen Becks lab</strain>
    </source>
</reference>
<evidence type="ECO:0000313" key="1">
    <source>
        <dbReference type="EMBL" id="CAF0869601.1"/>
    </source>
</evidence>
<sequence>MIQRITRLQIEGYKNCEQNSTNEKNYYIVYPKKFYDVLLYGKNLSDFSTIYDRVDEIKRCVGVNPEMVLPIFNKASQIAKYKVRVKNYNEFKIHR</sequence>
<gene>
    <name evidence="1" type="ORF">OXX778_LOCUS9864</name>
</gene>
<dbReference type="Proteomes" id="UP000663879">
    <property type="component" value="Unassembled WGS sequence"/>
</dbReference>
<proteinExistence type="predicted"/>
<evidence type="ECO:0000313" key="2">
    <source>
        <dbReference type="Proteomes" id="UP000663879"/>
    </source>
</evidence>
<protein>
    <submittedName>
        <fullName evidence="1">Uncharacterized protein</fullName>
    </submittedName>
</protein>
<keyword evidence="2" id="KW-1185">Reference proteome</keyword>
<dbReference type="EMBL" id="CAJNOC010001496">
    <property type="protein sequence ID" value="CAF0869601.1"/>
    <property type="molecule type" value="Genomic_DNA"/>
</dbReference>
<accession>A0A813XCI5</accession>
<comment type="caution">
    <text evidence="1">The sequence shown here is derived from an EMBL/GenBank/DDBJ whole genome shotgun (WGS) entry which is preliminary data.</text>
</comment>